<protein>
    <recommendedName>
        <fullName evidence="4">Protein SirB1 N-terminal domain-containing protein</fullName>
    </recommendedName>
</protein>
<proteinExistence type="predicted"/>
<name>A0ABU1Y3N3_9FLAO</name>
<feature type="signal peptide" evidence="1">
    <location>
        <begin position="1"/>
        <end position="19"/>
    </location>
</feature>
<dbReference type="Proteomes" id="UP001269081">
    <property type="component" value="Unassembled WGS sequence"/>
</dbReference>
<gene>
    <name evidence="2" type="ORF">J2W48_000768</name>
</gene>
<evidence type="ECO:0000313" key="2">
    <source>
        <dbReference type="EMBL" id="MDR7208838.1"/>
    </source>
</evidence>
<dbReference type="EMBL" id="JAVDWQ010000002">
    <property type="protein sequence ID" value="MDR7208838.1"/>
    <property type="molecule type" value="Genomic_DNA"/>
</dbReference>
<comment type="caution">
    <text evidence="2">The sequence shown here is derived from an EMBL/GenBank/DDBJ whole genome shotgun (WGS) entry which is preliminary data.</text>
</comment>
<keyword evidence="1" id="KW-0732">Signal</keyword>
<keyword evidence="3" id="KW-1185">Reference proteome</keyword>
<accession>A0ABU1Y3N3</accession>
<evidence type="ECO:0000256" key="1">
    <source>
        <dbReference type="SAM" id="SignalP"/>
    </source>
</evidence>
<organism evidence="2 3">
    <name type="scientific">Flavobacterium piscis</name>
    <dbReference type="NCBI Taxonomy" id="1114874"/>
    <lineage>
        <taxon>Bacteria</taxon>
        <taxon>Pseudomonadati</taxon>
        <taxon>Bacteroidota</taxon>
        <taxon>Flavobacteriia</taxon>
        <taxon>Flavobacteriales</taxon>
        <taxon>Flavobacteriaceae</taxon>
        <taxon>Flavobacterium</taxon>
    </lineage>
</organism>
<evidence type="ECO:0000313" key="3">
    <source>
        <dbReference type="Proteomes" id="UP001269081"/>
    </source>
</evidence>
<reference evidence="2 3" key="1">
    <citation type="submission" date="2023-07" db="EMBL/GenBank/DDBJ databases">
        <title>Sorghum-associated microbial communities from plants grown in Nebraska, USA.</title>
        <authorList>
            <person name="Schachtman D."/>
        </authorList>
    </citation>
    <scope>NUCLEOTIDE SEQUENCE [LARGE SCALE GENOMIC DNA]</scope>
    <source>
        <strain evidence="2 3">4129</strain>
    </source>
</reference>
<evidence type="ECO:0008006" key="4">
    <source>
        <dbReference type="Google" id="ProtNLM"/>
    </source>
</evidence>
<sequence length="346" mass="39888">MKRYLLLFLHIIFTGFAVAQSQETLYMNSFNTLNSMLADGTKYNFKQAVFSVENAYLQGKLDIAEVDKEIHILTAVCNSLVEGRFLAYLENDKKDVNKWAAAYQVMCDSIPIVIKDKQYKYIPFRYDFDDVFGNQDISNMFVSKLLYTRKGNCHSLPYLYKILCEEQGTTAHLALAPNHVYIKHQNKKNGWYNTELTSGIFPNDSWLMASGFVHLDAIKNGVYMKALNNNESIAILLIDLANAYQKSFPENDGLFLMKCADAAIGAYPNFATALILRAELHKKQVENEADSKKANADFKLLEKEYAHIHEIGYRFMPEEMYLNWLVSLKTEREKYENKKLNTFNKQ</sequence>
<dbReference type="RefSeq" id="WP_310278304.1">
    <property type="nucleotide sequence ID" value="NZ_JAVDWQ010000002.1"/>
</dbReference>
<feature type="chain" id="PRO_5046943551" description="Protein SirB1 N-terminal domain-containing protein" evidence="1">
    <location>
        <begin position="20"/>
        <end position="346"/>
    </location>
</feature>